<dbReference type="GO" id="GO:0005524">
    <property type="term" value="F:ATP binding"/>
    <property type="evidence" value="ECO:0007669"/>
    <property type="project" value="UniProtKB-KW"/>
</dbReference>
<dbReference type="SUPFAM" id="SSF50331">
    <property type="entry name" value="MOP-like"/>
    <property type="match status" value="1"/>
</dbReference>
<dbReference type="InterPro" id="IPR012340">
    <property type="entry name" value="NA-bd_OB-fold"/>
</dbReference>
<dbReference type="GO" id="GO:0015408">
    <property type="term" value="F:ABC-type ferric iron transporter activity"/>
    <property type="evidence" value="ECO:0007669"/>
    <property type="project" value="InterPro"/>
</dbReference>
<dbReference type="InterPro" id="IPR008995">
    <property type="entry name" value="Mo/tungstate-bd_C_term_dom"/>
</dbReference>
<dbReference type="AlphaFoldDB" id="A0A2N5GKM0"/>
<keyword evidence="3" id="KW-0547">Nucleotide-binding</keyword>
<evidence type="ECO:0000256" key="4">
    <source>
        <dbReference type="ARBA" id="ARBA00022840"/>
    </source>
</evidence>
<name>A0A2N5GKM0_9BACI</name>
<keyword evidence="2" id="KW-1003">Cell membrane</keyword>
<keyword evidence="1" id="KW-0813">Transport</keyword>
<dbReference type="EMBL" id="PGVD01000015">
    <property type="protein sequence ID" value="PLR99406.1"/>
    <property type="molecule type" value="Genomic_DNA"/>
</dbReference>
<evidence type="ECO:0000313" key="8">
    <source>
        <dbReference type="EMBL" id="PLR99406.1"/>
    </source>
</evidence>
<dbReference type="PROSITE" id="PS50893">
    <property type="entry name" value="ABC_TRANSPORTER_2"/>
    <property type="match status" value="1"/>
</dbReference>
<dbReference type="Gene3D" id="3.40.50.300">
    <property type="entry name" value="P-loop containing nucleotide triphosphate hydrolases"/>
    <property type="match status" value="1"/>
</dbReference>
<dbReference type="Gene3D" id="2.40.50.140">
    <property type="entry name" value="Nucleic acid-binding proteins"/>
    <property type="match status" value="1"/>
</dbReference>
<accession>A0A2N5GKM0</accession>
<dbReference type="InterPro" id="IPR027417">
    <property type="entry name" value="P-loop_NTPase"/>
</dbReference>
<dbReference type="PROSITE" id="PS00211">
    <property type="entry name" value="ABC_TRANSPORTER_1"/>
    <property type="match status" value="1"/>
</dbReference>
<evidence type="ECO:0000256" key="2">
    <source>
        <dbReference type="ARBA" id="ARBA00022475"/>
    </source>
</evidence>
<sequence length="381" mass="43682">MKVSLKQLYKYYEPKKPAVRNIELEIPSGKLTTILGPSGCGKTTTMLMIAGLEKPSHGEIFFDHTCVTTVPPKFRKIGMVFQNSALYPNMSVKDNIMFPLRNQKVPKNIALERVKSVLRMVNLEGFEERKPSQLSGGQRQRVAIARAIAKEPDLLILDEPLSALDASLRMKMREEIKQLQQKLGITTIMVTHDQDEAMAMSDMIAVMKDGELQQYDHPLEIVHHPTNWFVASFLGMPIMNRLDCSYNFANHSLVIEKQNTTISLSSFNIPEHSLNQKKNLILGFRPHDVEMVFNKPDQKNFLRGMIKHVEHTGREFLITVVLESTFEEVKVICPTILVPREHSDVWIKINTMQFLFERDGSQQNIFPKNEKDLKQLVVHNF</sequence>
<dbReference type="EMBL" id="PGVA01000028">
    <property type="protein sequence ID" value="PLR82020.1"/>
    <property type="molecule type" value="Genomic_DNA"/>
</dbReference>
<dbReference type="InterPro" id="IPR003439">
    <property type="entry name" value="ABC_transporter-like_ATP-bd"/>
</dbReference>
<organism evidence="7 9">
    <name type="scientific">Bacillus canaveralius</name>
    <dbReference type="NCBI Taxonomy" id="1403243"/>
    <lineage>
        <taxon>Bacteria</taxon>
        <taxon>Bacillati</taxon>
        <taxon>Bacillota</taxon>
        <taxon>Bacilli</taxon>
        <taxon>Bacillales</taxon>
        <taxon>Bacillaceae</taxon>
        <taxon>Bacillus</taxon>
    </lineage>
</organism>
<feature type="domain" description="ABC transporter" evidence="6">
    <location>
        <begin position="3"/>
        <end position="234"/>
    </location>
</feature>
<evidence type="ECO:0000313" key="7">
    <source>
        <dbReference type="EMBL" id="PLR82020.1"/>
    </source>
</evidence>
<dbReference type="RefSeq" id="WP_101577736.1">
    <property type="nucleotide sequence ID" value="NZ_PGVA01000028.1"/>
</dbReference>
<dbReference type="Gene3D" id="2.40.50.100">
    <property type="match status" value="1"/>
</dbReference>
<evidence type="ECO:0000256" key="3">
    <source>
        <dbReference type="ARBA" id="ARBA00022741"/>
    </source>
</evidence>
<evidence type="ECO:0000313" key="10">
    <source>
        <dbReference type="Proteomes" id="UP000235114"/>
    </source>
</evidence>
<reference evidence="7 9" key="1">
    <citation type="submission" date="2017-11" db="EMBL/GenBank/DDBJ databases">
        <title>Comparitive Functional Genomics of Dry Heat Resistant strains isolated from the Viking Spacecraft.</title>
        <authorList>
            <person name="Seuylemezian A."/>
            <person name="Cooper K."/>
            <person name="Vaishampayan P."/>
        </authorList>
    </citation>
    <scope>NUCLEOTIDE SEQUENCE [LARGE SCALE GENOMIC DNA]</scope>
    <source>
        <strain evidence="7 9">M4.6</strain>
    </source>
</reference>
<dbReference type="GO" id="GO:0055052">
    <property type="term" value="C:ATP-binding cassette (ABC) transporter complex, substrate-binding subunit-containing"/>
    <property type="evidence" value="ECO:0007669"/>
    <property type="project" value="TreeGrafter"/>
</dbReference>
<reference evidence="8 10" key="2">
    <citation type="submission" date="2017-12" db="EMBL/GenBank/DDBJ databases">
        <title>Comparative Functional Genomics of Dry Heat Resistant strains isolated from the Viking Spacecraft.</title>
        <authorList>
            <person name="Seuylemezian A."/>
            <person name="Cooper K."/>
            <person name="Vaishampayan P."/>
        </authorList>
    </citation>
    <scope>NUCLEOTIDE SEQUENCE [LARGE SCALE GENOMIC DNA]</scope>
    <source>
        <strain evidence="8 10">ATCC 29669</strain>
    </source>
</reference>
<keyword evidence="5" id="KW-0472">Membrane</keyword>
<keyword evidence="4 7" id="KW-0067">ATP-binding</keyword>
<comment type="caution">
    <text evidence="7">The sequence shown here is derived from an EMBL/GenBank/DDBJ whole genome shotgun (WGS) entry which is preliminary data.</text>
</comment>
<dbReference type="Pfam" id="PF00005">
    <property type="entry name" value="ABC_tran"/>
    <property type="match status" value="1"/>
</dbReference>
<keyword evidence="10" id="KW-1185">Reference proteome</keyword>
<dbReference type="FunFam" id="3.40.50.300:FF:000042">
    <property type="entry name" value="Maltose/maltodextrin ABC transporter, ATP-binding protein"/>
    <property type="match status" value="1"/>
</dbReference>
<dbReference type="GO" id="GO:0016887">
    <property type="term" value="F:ATP hydrolysis activity"/>
    <property type="evidence" value="ECO:0007669"/>
    <property type="project" value="InterPro"/>
</dbReference>
<dbReference type="OrthoDB" id="9790614at2"/>
<protein>
    <submittedName>
        <fullName evidence="7">Sugar ABC transporter ATP-binding protein</fullName>
    </submittedName>
</protein>
<dbReference type="InterPro" id="IPR015853">
    <property type="entry name" value="ABC_transpr_FbpC"/>
</dbReference>
<dbReference type="Proteomes" id="UP000235114">
    <property type="component" value="Unassembled WGS sequence"/>
</dbReference>
<evidence type="ECO:0000313" key="9">
    <source>
        <dbReference type="Proteomes" id="UP000234951"/>
    </source>
</evidence>
<dbReference type="CDD" id="cd03259">
    <property type="entry name" value="ABC_Carb_Solutes_like"/>
    <property type="match status" value="1"/>
</dbReference>
<evidence type="ECO:0000256" key="5">
    <source>
        <dbReference type="ARBA" id="ARBA00023136"/>
    </source>
</evidence>
<dbReference type="SMART" id="SM00382">
    <property type="entry name" value="AAA"/>
    <property type="match status" value="1"/>
</dbReference>
<dbReference type="PANTHER" id="PTHR43875">
    <property type="entry name" value="MALTODEXTRIN IMPORT ATP-BINDING PROTEIN MSMX"/>
    <property type="match status" value="1"/>
</dbReference>
<dbReference type="InterPro" id="IPR047641">
    <property type="entry name" value="ABC_transpr_MalK/UgpC-like"/>
</dbReference>
<gene>
    <name evidence="7" type="ORF">CU635_12650</name>
    <name evidence="8" type="ORF">CVD25_05945</name>
</gene>
<dbReference type="Proteomes" id="UP000234951">
    <property type="component" value="Unassembled WGS sequence"/>
</dbReference>
<proteinExistence type="predicted"/>
<dbReference type="InterPro" id="IPR017871">
    <property type="entry name" value="ABC_transporter-like_CS"/>
</dbReference>
<dbReference type="InterPro" id="IPR003593">
    <property type="entry name" value="AAA+_ATPase"/>
</dbReference>
<dbReference type="SUPFAM" id="SSF52540">
    <property type="entry name" value="P-loop containing nucleoside triphosphate hydrolases"/>
    <property type="match status" value="1"/>
</dbReference>
<dbReference type="PANTHER" id="PTHR43875:SF1">
    <property type="entry name" value="OSMOPROTECTIVE COMPOUNDS UPTAKE ATP-BINDING PROTEIN GGTA"/>
    <property type="match status" value="1"/>
</dbReference>
<evidence type="ECO:0000259" key="6">
    <source>
        <dbReference type="PROSITE" id="PS50893"/>
    </source>
</evidence>
<evidence type="ECO:0000256" key="1">
    <source>
        <dbReference type="ARBA" id="ARBA00022448"/>
    </source>
</evidence>